<dbReference type="Gene3D" id="3.50.50.60">
    <property type="entry name" value="FAD/NAD(P)-binding domain"/>
    <property type="match status" value="1"/>
</dbReference>
<evidence type="ECO:0000256" key="5">
    <source>
        <dbReference type="ARBA" id="ARBA00023002"/>
    </source>
</evidence>
<evidence type="ECO:0000313" key="6">
    <source>
        <dbReference type="EMBL" id="GAA4551537.1"/>
    </source>
</evidence>
<protein>
    <submittedName>
        <fullName evidence="6">FAD-dependent oxidoreductase</fullName>
    </submittedName>
</protein>
<evidence type="ECO:0000256" key="1">
    <source>
        <dbReference type="ARBA" id="ARBA00001974"/>
    </source>
</evidence>
<dbReference type="RefSeq" id="WP_345421566.1">
    <property type="nucleotide sequence ID" value="NZ_BAABGT010000069.1"/>
</dbReference>
<dbReference type="InterPro" id="IPR055275">
    <property type="entry name" value="Ferredox_Rdtase"/>
</dbReference>
<proteinExistence type="predicted"/>
<keyword evidence="7" id="KW-1185">Reference proteome</keyword>
<dbReference type="PANTHER" id="PTHR48467:SF1">
    <property type="entry name" value="GLUTAMATE SYNTHASE 1 [NADH], CHLOROPLASTIC-LIKE"/>
    <property type="match status" value="1"/>
</dbReference>
<keyword evidence="5" id="KW-0560">Oxidoreductase</keyword>
<dbReference type="PANTHER" id="PTHR48467">
    <property type="entry name" value="GLUTAMATE SYNTHASE 1 [NADH], CHLOROPLASTIC-LIKE"/>
    <property type="match status" value="1"/>
</dbReference>
<dbReference type="SUPFAM" id="SSF51971">
    <property type="entry name" value="Nucleotide-binding domain"/>
    <property type="match status" value="1"/>
</dbReference>
<sequence>MRALRIAIIGAGPAGISAADTLTTSGTPCSVDLFDRLPAPFGLVRFGVEGLRTVLSRPGVRLFGNVEYGRDLSLSDVRMLYDAVIVATGCEGDRDLDIPGIDLPGSHGAAEFASGFGGLPVFPRNRTLDAAHVGVIGAGNVVLDVARVLATHADDRLRTELPDAELPDTVHVFARRGLSQAGFTPRELRELDHVPGVEVVVDPEDVEFDEGCPAALRESTQPLTVGRTLRDRRPAPRRLHLHLLADPVAVLGTDRVTGLRTERMQLDGSGGVRGTGVVTDHPLQAVYRAVGYIGSELPELPFDRLTGTLPHSAGRVRDFDGQPVPGVYAVGRIKRGLIGHTRGCVQETVGSLLADTLAPAPVPDPAAVVELLAERGVDYTTGEGRLRRDEHERKRIGEIAELSRSA</sequence>
<keyword evidence="3" id="KW-0274">FAD</keyword>
<keyword evidence="2" id="KW-0285">Flavoprotein</keyword>
<comment type="cofactor">
    <cofactor evidence="1">
        <name>FAD</name>
        <dbReference type="ChEBI" id="CHEBI:57692"/>
    </cofactor>
</comment>
<dbReference type="EMBL" id="BAABGT010000069">
    <property type="protein sequence ID" value="GAA4551537.1"/>
    <property type="molecule type" value="Genomic_DNA"/>
</dbReference>
<keyword evidence="4" id="KW-0521">NADP</keyword>
<organism evidence="6 7">
    <name type="scientific">Pseudonocardia xishanensis</name>
    <dbReference type="NCBI Taxonomy" id="630995"/>
    <lineage>
        <taxon>Bacteria</taxon>
        <taxon>Bacillati</taxon>
        <taxon>Actinomycetota</taxon>
        <taxon>Actinomycetes</taxon>
        <taxon>Pseudonocardiales</taxon>
        <taxon>Pseudonocardiaceae</taxon>
        <taxon>Pseudonocardia</taxon>
    </lineage>
</organism>
<dbReference type="Gene3D" id="3.40.50.720">
    <property type="entry name" value="NAD(P)-binding Rossmann-like Domain"/>
    <property type="match status" value="1"/>
</dbReference>
<dbReference type="PRINTS" id="PR00419">
    <property type="entry name" value="ADXRDTASE"/>
</dbReference>
<gene>
    <name evidence="6" type="ORF">GCM10023175_43540</name>
</gene>
<evidence type="ECO:0000313" key="7">
    <source>
        <dbReference type="Proteomes" id="UP001501598"/>
    </source>
</evidence>
<dbReference type="Proteomes" id="UP001501598">
    <property type="component" value="Unassembled WGS sequence"/>
</dbReference>
<reference evidence="7" key="1">
    <citation type="journal article" date="2019" name="Int. J. Syst. Evol. Microbiol.">
        <title>The Global Catalogue of Microorganisms (GCM) 10K type strain sequencing project: providing services to taxonomists for standard genome sequencing and annotation.</title>
        <authorList>
            <consortium name="The Broad Institute Genomics Platform"/>
            <consortium name="The Broad Institute Genome Sequencing Center for Infectious Disease"/>
            <person name="Wu L."/>
            <person name="Ma J."/>
        </authorList>
    </citation>
    <scope>NUCLEOTIDE SEQUENCE [LARGE SCALE GENOMIC DNA]</scope>
    <source>
        <strain evidence="7">JCM 17906</strain>
    </source>
</reference>
<comment type="caution">
    <text evidence="6">The sequence shown here is derived from an EMBL/GenBank/DDBJ whole genome shotgun (WGS) entry which is preliminary data.</text>
</comment>
<evidence type="ECO:0000256" key="2">
    <source>
        <dbReference type="ARBA" id="ARBA00022630"/>
    </source>
</evidence>
<evidence type="ECO:0000256" key="4">
    <source>
        <dbReference type="ARBA" id="ARBA00022857"/>
    </source>
</evidence>
<name>A0ABP8RX60_9PSEU</name>
<evidence type="ECO:0000256" key="3">
    <source>
        <dbReference type="ARBA" id="ARBA00022827"/>
    </source>
</evidence>
<dbReference type="InterPro" id="IPR036188">
    <property type="entry name" value="FAD/NAD-bd_sf"/>
</dbReference>
<accession>A0ABP8RX60</accession>